<reference evidence="9 10" key="1">
    <citation type="submission" date="2015-09" db="EMBL/GenBank/DDBJ databases">
        <authorList>
            <consortium name="Pathogen Informatics"/>
        </authorList>
    </citation>
    <scope>NUCLEOTIDE SEQUENCE [LARGE SCALE GENOMIC DNA]</scope>
    <source>
        <strain evidence="9 10">2789STDY5834863</strain>
    </source>
</reference>
<dbReference type="NCBIfam" id="NF007940">
    <property type="entry name" value="PRK10658.1"/>
    <property type="match status" value="1"/>
</dbReference>
<comment type="similarity">
    <text evidence="1 6">Belongs to the glycosyl hydrolase 31 family.</text>
</comment>
<dbReference type="InterPro" id="IPR011013">
    <property type="entry name" value="Gal_mutarotase_sf_dom"/>
</dbReference>
<dbReference type="FunFam" id="3.20.20.80:FF:000053">
    <property type="entry name" value="Alpha-xylosidase YicI"/>
    <property type="match status" value="1"/>
</dbReference>
<evidence type="ECO:0000313" key="10">
    <source>
        <dbReference type="Proteomes" id="UP000095431"/>
    </source>
</evidence>
<dbReference type="SUPFAM" id="SSF51445">
    <property type="entry name" value="(Trans)glycosidases"/>
    <property type="match status" value="1"/>
</dbReference>
<dbReference type="CDD" id="cd14752">
    <property type="entry name" value="GH31_N"/>
    <property type="match status" value="1"/>
</dbReference>
<evidence type="ECO:0000256" key="3">
    <source>
        <dbReference type="ARBA" id="ARBA00023295"/>
    </source>
</evidence>
<dbReference type="EMBL" id="CYZN01000005">
    <property type="protein sequence ID" value="CUN72780.1"/>
    <property type="molecule type" value="Genomic_DNA"/>
</dbReference>
<dbReference type="Proteomes" id="UP000095431">
    <property type="component" value="Unassembled WGS sequence"/>
</dbReference>
<accession>A0A173ZAV4</accession>
<evidence type="ECO:0000256" key="6">
    <source>
        <dbReference type="RuleBase" id="RU361185"/>
    </source>
</evidence>
<evidence type="ECO:0000256" key="2">
    <source>
        <dbReference type="ARBA" id="ARBA00022801"/>
    </source>
</evidence>
<evidence type="ECO:0000256" key="1">
    <source>
        <dbReference type="ARBA" id="ARBA00007806"/>
    </source>
</evidence>
<keyword evidence="3 6" id="KW-0326">Glycosidase</keyword>
<organism evidence="9 10">
    <name type="scientific">Blautia wexlerae</name>
    <dbReference type="NCBI Taxonomy" id="418240"/>
    <lineage>
        <taxon>Bacteria</taxon>
        <taxon>Bacillati</taxon>
        <taxon>Bacillota</taxon>
        <taxon>Clostridia</taxon>
        <taxon>Lachnospirales</taxon>
        <taxon>Lachnospiraceae</taxon>
        <taxon>Blautia</taxon>
    </lineage>
</organism>
<proteinExistence type="inferred from homology"/>
<dbReference type="CDD" id="cd06593">
    <property type="entry name" value="GH31_xylosidase_YicI"/>
    <property type="match status" value="1"/>
</dbReference>
<dbReference type="GO" id="GO:0061634">
    <property type="term" value="F:alpha-D-xyloside xylohydrolase"/>
    <property type="evidence" value="ECO:0007669"/>
    <property type="project" value="UniProtKB-EC"/>
</dbReference>
<dbReference type="InterPro" id="IPR017853">
    <property type="entry name" value="GH"/>
</dbReference>
<evidence type="ECO:0000256" key="4">
    <source>
        <dbReference type="ARBA" id="ARBA00052064"/>
    </source>
</evidence>
<dbReference type="Pfam" id="PF13802">
    <property type="entry name" value="Gal_mutarotas_2"/>
    <property type="match status" value="1"/>
</dbReference>
<gene>
    <name evidence="9" type="primary">yicI_3</name>
    <name evidence="9" type="ORF">ERS852478_00907</name>
</gene>
<dbReference type="Gene3D" id="2.60.40.1760">
    <property type="entry name" value="glycosyl hydrolase (family 31)"/>
    <property type="match status" value="1"/>
</dbReference>
<dbReference type="InterPro" id="IPR000322">
    <property type="entry name" value="Glyco_hydro_31_TIM"/>
</dbReference>
<dbReference type="Pfam" id="PF01055">
    <property type="entry name" value="Glyco_hydro_31_2nd"/>
    <property type="match status" value="1"/>
</dbReference>
<dbReference type="GO" id="GO:0005975">
    <property type="term" value="P:carbohydrate metabolic process"/>
    <property type="evidence" value="ECO:0007669"/>
    <property type="project" value="InterPro"/>
</dbReference>
<evidence type="ECO:0000259" key="7">
    <source>
        <dbReference type="Pfam" id="PF01055"/>
    </source>
</evidence>
<dbReference type="Gene3D" id="3.20.20.80">
    <property type="entry name" value="Glycosidases"/>
    <property type="match status" value="1"/>
</dbReference>
<dbReference type="InterPro" id="IPR025887">
    <property type="entry name" value="Glyco_hydro_31_N_dom"/>
</dbReference>
<evidence type="ECO:0000259" key="8">
    <source>
        <dbReference type="Pfam" id="PF13802"/>
    </source>
</evidence>
<evidence type="ECO:0000256" key="5">
    <source>
        <dbReference type="ARBA" id="ARBA00066962"/>
    </source>
</evidence>
<dbReference type="GO" id="GO:0030246">
    <property type="term" value="F:carbohydrate binding"/>
    <property type="evidence" value="ECO:0007669"/>
    <property type="project" value="InterPro"/>
</dbReference>
<dbReference type="PANTHER" id="PTHR43053">
    <property type="entry name" value="GLYCOSIDASE FAMILY 31"/>
    <property type="match status" value="1"/>
</dbReference>
<dbReference type="AlphaFoldDB" id="A0A173ZAV4"/>
<protein>
    <recommendedName>
        <fullName evidence="5">alpha-D-xyloside xylohydrolase</fullName>
        <ecNumber evidence="5">3.2.1.177</ecNumber>
    </recommendedName>
</protein>
<feature type="domain" description="Glycoside hydrolase family 31 TIM barrel" evidence="7">
    <location>
        <begin position="273"/>
        <end position="589"/>
    </location>
</feature>
<dbReference type="EC" id="3.2.1.177" evidence="5"/>
<name>A0A173ZAV4_9FIRM</name>
<feature type="domain" description="Glycoside hydrolase family 31 N-terminal" evidence="8">
    <location>
        <begin position="59"/>
        <end position="231"/>
    </location>
</feature>
<dbReference type="SUPFAM" id="SSF74650">
    <property type="entry name" value="Galactose mutarotase-like"/>
    <property type="match status" value="1"/>
</dbReference>
<dbReference type="PANTHER" id="PTHR43053:SF4">
    <property type="entry name" value="MYOGENESIS-REGULATING GLYCOSIDASE"/>
    <property type="match status" value="1"/>
</dbReference>
<dbReference type="InterPro" id="IPR050985">
    <property type="entry name" value="Alpha-glycosidase_related"/>
</dbReference>
<evidence type="ECO:0000313" key="9">
    <source>
        <dbReference type="EMBL" id="CUN72780.1"/>
    </source>
</evidence>
<keyword evidence="2 6" id="KW-0378">Hydrolase</keyword>
<comment type="catalytic activity">
    <reaction evidence="4">
        <text>Hydrolysis of terminal, non-reducing alpha-D-xylose residues with release of alpha-D-xylose.</text>
        <dbReference type="EC" id="3.2.1.177"/>
    </reaction>
</comment>
<sequence length="619" mass="70664">MKFTEGYWEKNERANASYAMQAFTAEAIPGGMRIVSPFRQITDRGGALDVGTITTEFISVRKDIISVRSYHYEGYVKGEPRYELNEDPQETEVEITEDEAVMKAGRMTVRVDLKDFKITYEADGKVLTNIGFRNLGYMQYDRATLTKFPEPNYMAAQYQPYMVTELSLAPGECVYGLGERFTAFVKNGQVVDIWNEDGGTASQISYKNIPFYVTSKHYGVFVDHSDYVSFEVASEKVENVGFSVKGEEIRYHIIYGDDIKGVIENYTDLTGKPALPPAWSFGLWLSTSFTTNYDEETTNSFIQGMADRDIPLSVFHFDCFWMKEFHWCDFEWDSRIFPDVPGMLKRYKDKGLKICVWINPYIAQGTNFFKEGLKNGYLVQRADGRGIKQIDNWQPGMGLVDFTNPDAVKWYQNKLKTLLDMGVDCFKTDFGERIPVDVKYYDGSDPVSMHNYYTYLYNKAVFDLLKEVKGEGEAILFARSATAGGQQFPVHWGGDCSATYASMAESLRGGLSFTLSGFSFWSHDMGGFEMTAAPDVYKRWLQFGLLSTHSRLHGSKSYRVPWLFDEEAVDVCRKFTKLKLRLLPYLYSMAVKSHKTGIPSMRAMIMEFNDDPATNAHVR</sequence>